<dbReference type="AlphaFoldDB" id="A0A9D4P5Q4"/>
<keyword evidence="1" id="KW-0175">Coiled coil</keyword>
<feature type="coiled-coil region" evidence="1">
    <location>
        <begin position="41"/>
        <end position="68"/>
    </location>
</feature>
<reference evidence="3" key="1">
    <citation type="submission" date="2020-06" db="EMBL/GenBank/DDBJ databases">
        <authorList>
            <person name="Ji K."/>
            <person name="Li J."/>
        </authorList>
    </citation>
    <scope>NUCLEOTIDE SEQUENCE</scope>
    <source>
        <strain evidence="3">JKM2019</strain>
        <tissue evidence="3">Whole body</tissue>
    </source>
</reference>
<dbReference type="EMBL" id="SDOV01000002">
    <property type="protein sequence ID" value="KAH7644417.1"/>
    <property type="molecule type" value="Genomic_DNA"/>
</dbReference>
<comment type="caution">
    <text evidence="3">The sequence shown here is derived from an EMBL/GenBank/DDBJ whole genome shotgun (WGS) entry which is preliminary data.</text>
</comment>
<dbReference type="Proteomes" id="UP000828236">
    <property type="component" value="Unassembled WGS sequence"/>
</dbReference>
<name>A0A9D4P5Q4_DERFA</name>
<evidence type="ECO:0000313" key="3">
    <source>
        <dbReference type="EMBL" id="KAH7644417.1"/>
    </source>
</evidence>
<keyword evidence="2" id="KW-0732">Signal</keyword>
<dbReference type="OrthoDB" id="10467629at2759"/>
<evidence type="ECO:0000256" key="2">
    <source>
        <dbReference type="SAM" id="SignalP"/>
    </source>
</evidence>
<evidence type="ECO:0000256" key="1">
    <source>
        <dbReference type="SAM" id="Coils"/>
    </source>
</evidence>
<proteinExistence type="predicted"/>
<accession>A0A9D4P5Q4</accession>
<protein>
    <submittedName>
        <fullName evidence="3">Uncharacterized protein</fullName>
    </submittedName>
</protein>
<gene>
    <name evidence="3" type="ORF">HUG17_6779</name>
</gene>
<feature type="chain" id="PRO_5039094133" evidence="2">
    <location>
        <begin position="21"/>
        <end position="133"/>
    </location>
</feature>
<feature type="signal peptide" evidence="2">
    <location>
        <begin position="1"/>
        <end position="20"/>
    </location>
</feature>
<reference evidence="3" key="2">
    <citation type="journal article" date="2021" name="World Allergy Organ. J.">
        <title>Chromosome-level assembly of Dermatophagoides farinae genome and transcriptome reveals two novel allergens Der f 37 and Der f 39.</title>
        <authorList>
            <person name="Chen J."/>
            <person name="Cai Z."/>
            <person name="Fan D."/>
            <person name="Hu J."/>
            <person name="Hou Y."/>
            <person name="He Y."/>
            <person name="Zhang Z."/>
            <person name="Zhao Z."/>
            <person name="Gao P."/>
            <person name="Hu W."/>
            <person name="Sun J."/>
            <person name="Li J."/>
            <person name="Ji K."/>
        </authorList>
    </citation>
    <scope>NUCLEOTIDE SEQUENCE</scope>
    <source>
        <strain evidence="3">JKM2019</strain>
    </source>
</reference>
<sequence length="133" mass="15712">MQKILSILLAIFVIVNIVQCTTYQQQTHGHQNLEEWQEKLQEITEGLIEEAQIENERLKSQNREYLNGGLLKILNVLKNLDRKLSEITIPDDPQQQQYEYTRRQLQKLANQLGIAKQTLEIEIQKLENFQIRL</sequence>
<organism evidence="3">
    <name type="scientific">Dermatophagoides farinae</name>
    <name type="common">American house dust mite</name>
    <dbReference type="NCBI Taxonomy" id="6954"/>
    <lineage>
        <taxon>Eukaryota</taxon>
        <taxon>Metazoa</taxon>
        <taxon>Ecdysozoa</taxon>
        <taxon>Arthropoda</taxon>
        <taxon>Chelicerata</taxon>
        <taxon>Arachnida</taxon>
        <taxon>Acari</taxon>
        <taxon>Acariformes</taxon>
        <taxon>Sarcoptiformes</taxon>
        <taxon>Astigmata</taxon>
        <taxon>Psoroptidia</taxon>
        <taxon>Analgoidea</taxon>
        <taxon>Pyroglyphidae</taxon>
        <taxon>Dermatophagoidinae</taxon>
        <taxon>Dermatophagoides</taxon>
    </lineage>
</organism>